<evidence type="ECO:0000313" key="2">
    <source>
        <dbReference type="Proteomes" id="UP000324800"/>
    </source>
</evidence>
<evidence type="ECO:0000313" key="1">
    <source>
        <dbReference type="EMBL" id="KAA6362808.1"/>
    </source>
</evidence>
<comment type="caution">
    <text evidence="1">The sequence shown here is derived from an EMBL/GenBank/DDBJ whole genome shotgun (WGS) entry which is preliminary data.</text>
</comment>
<dbReference type="EMBL" id="SNRW01023706">
    <property type="protein sequence ID" value="KAA6362808.1"/>
    <property type="molecule type" value="Genomic_DNA"/>
</dbReference>
<sequence>MPLMKNILQLIMRDSNQIKAILILGRTL</sequence>
<protein>
    <submittedName>
        <fullName evidence="1">Uncharacterized protein</fullName>
    </submittedName>
</protein>
<name>A0A5J4TXI5_9EUKA</name>
<dbReference type="Proteomes" id="UP000324800">
    <property type="component" value="Unassembled WGS sequence"/>
</dbReference>
<feature type="non-terminal residue" evidence="1">
    <location>
        <position position="28"/>
    </location>
</feature>
<proteinExistence type="predicted"/>
<accession>A0A5J4TXI5</accession>
<reference evidence="1 2" key="1">
    <citation type="submission" date="2019-03" db="EMBL/GenBank/DDBJ databases">
        <title>Single cell metagenomics reveals metabolic interactions within the superorganism composed of flagellate Streblomastix strix and complex community of Bacteroidetes bacteria on its surface.</title>
        <authorList>
            <person name="Treitli S.C."/>
            <person name="Kolisko M."/>
            <person name="Husnik F."/>
            <person name="Keeling P."/>
            <person name="Hampl V."/>
        </authorList>
    </citation>
    <scope>NUCLEOTIDE SEQUENCE [LARGE SCALE GENOMIC DNA]</scope>
    <source>
        <strain evidence="1">ST1C</strain>
    </source>
</reference>
<dbReference type="AlphaFoldDB" id="A0A5J4TXI5"/>
<gene>
    <name evidence="1" type="ORF">EZS28_041665</name>
</gene>
<organism evidence="1 2">
    <name type="scientific">Streblomastix strix</name>
    <dbReference type="NCBI Taxonomy" id="222440"/>
    <lineage>
        <taxon>Eukaryota</taxon>
        <taxon>Metamonada</taxon>
        <taxon>Preaxostyla</taxon>
        <taxon>Oxymonadida</taxon>
        <taxon>Streblomastigidae</taxon>
        <taxon>Streblomastix</taxon>
    </lineage>
</organism>